<evidence type="ECO:0000313" key="5">
    <source>
        <dbReference type="EMBL" id="GFM90217.1"/>
    </source>
</evidence>
<evidence type="ECO:0000256" key="3">
    <source>
        <dbReference type="ARBA" id="ARBA00023163"/>
    </source>
</evidence>
<sequence>MAAECPSRSVLSHVCSRWGVLVLVVLRDGTHRFSEIRRKIGGVSEKMLAQTLQNLEYDGFVDRKSLPVVPPHVEYRLTPMGEEIALQVETMARWIEGNMPRIMQAREATAEPLLE</sequence>
<dbReference type="Proteomes" id="UP000614982">
    <property type="component" value="Unassembled WGS sequence"/>
</dbReference>
<dbReference type="Pfam" id="PF01638">
    <property type="entry name" value="HxlR"/>
    <property type="match status" value="1"/>
</dbReference>
<proteinExistence type="predicted"/>
<gene>
    <name evidence="5" type="ORF">PSCICP_01890</name>
</gene>
<comment type="caution">
    <text evidence="5">The sequence shown here is derived from an EMBL/GenBank/DDBJ whole genome shotgun (WGS) entry which is preliminary data.</text>
</comment>
<organism evidence="5 6">
    <name type="scientific">Pseudomonas cichorii</name>
    <dbReference type="NCBI Taxonomy" id="36746"/>
    <lineage>
        <taxon>Bacteria</taxon>
        <taxon>Pseudomonadati</taxon>
        <taxon>Pseudomonadota</taxon>
        <taxon>Gammaproteobacteria</taxon>
        <taxon>Pseudomonadales</taxon>
        <taxon>Pseudomonadaceae</taxon>
        <taxon>Pseudomonas</taxon>
    </lineage>
</organism>
<evidence type="ECO:0000256" key="2">
    <source>
        <dbReference type="ARBA" id="ARBA00023125"/>
    </source>
</evidence>
<keyword evidence="1" id="KW-0805">Transcription regulation</keyword>
<reference evidence="5 6" key="1">
    <citation type="submission" date="2020-05" db="EMBL/GenBank/DDBJ databases">
        <title>Genetic diversity of Pseudomonas cichorii.</title>
        <authorList>
            <person name="Tani S."/>
            <person name="Yagi H."/>
            <person name="Hashimoto S."/>
            <person name="Iiyama K."/>
            <person name="Furuya N."/>
        </authorList>
    </citation>
    <scope>NUCLEOTIDE SEQUENCE [LARGE SCALE GENOMIC DNA]</scope>
    <source>
        <strain evidence="5 6">LMG 2162</strain>
    </source>
</reference>
<protein>
    <recommendedName>
        <fullName evidence="4">HTH hxlR-type domain-containing protein</fullName>
    </recommendedName>
</protein>
<dbReference type="InterPro" id="IPR036390">
    <property type="entry name" value="WH_DNA-bd_sf"/>
</dbReference>
<evidence type="ECO:0000256" key="1">
    <source>
        <dbReference type="ARBA" id="ARBA00023015"/>
    </source>
</evidence>
<keyword evidence="2" id="KW-0238">DNA-binding</keyword>
<feature type="domain" description="HTH hxlR-type" evidence="4">
    <location>
        <begin position="5"/>
        <end position="103"/>
    </location>
</feature>
<evidence type="ECO:0000259" key="4">
    <source>
        <dbReference type="PROSITE" id="PS51118"/>
    </source>
</evidence>
<accession>A0ABQ1DGS9</accession>
<evidence type="ECO:0000313" key="6">
    <source>
        <dbReference type="Proteomes" id="UP000614982"/>
    </source>
</evidence>
<dbReference type="PROSITE" id="PS51118">
    <property type="entry name" value="HTH_HXLR"/>
    <property type="match status" value="1"/>
</dbReference>
<dbReference type="PANTHER" id="PTHR33204:SF37">
    <property type="entry name" value="HTH-TYPE TRANSCRIPTIONAL REGULATOR YODB"/>
    <property type="match status" value="1"/>
</dbReference>
<dbReference type="Gene3D" id="1.10.10.10">
    <property type="entry name" value="Winged helix-like DNA-binding domain superfamily/Winged helix DNA-binding domain"/>
    <property type="match status" value="1"/>
</dbReference>
<keyword evidence="6" id="KW-1185">Reference proteome</keyword>
<dbReference type="PANTHER" id="PTHR33204">
    <property type="entry name" value="TRANSCRIPTIONAL REGULATOR, MARR FAMILY"/>
    <property type="match status" value="1"/>
</dbReference>
<name>A0ABQ1DGS9_PSECI</name>
<dbReference type="EMBL" id="BLWA01000001">
    <property type="protein sequence ID" value="GFM90217.1"/>
    <property type="molecule type" value="Genomic_DNA"/>
</dbReference>
<dbReference type="InterPro" id="IPR002577">
    <property type="entry name" value="HTH_HxlR"/>
</dbReference>
<dbReference type="InterPro" id="IPR036388">
    <property type="entry name" value="WH-like_DNA-bd_sf"/>
</dbReference>
<keyword evidence="3" id="KW-0804">Transcription</keyword>
<dbReference type="SUPFAM" id="SSF46785">
    <property type="entry name" value="Winged helix' DNA-binding domain"/>
    <property type="match status" value="1"/>
</dbReference>